<comment type="caution">
    <text evidence="8">The sequence shown here is derived from an EMBL/GenBank/DDBJ whole genome shotgun (WGS) entry which is preliminary data.</text>
</comment>
<dbReference type="PANTHER" id="PTHR43350">
    <property type="entry name" value="NAD-DEPENDENT ALCOHOL DEHYDROGENASE"/>
    <property type="match status" value="1"/>
</dbReference>
<evidence type="ECO:0000259" key="6">
    <source>
        <dbReference type="Pfam" id="PF00107"/>
    </source>
</evidence>
<feature type="domain" description="Alcohol dehydrogenase-like C-terminal" evidence="6">
    <location>
        <begin position="159"/>
        <end position="291"/>
    </location>
</feature>
<accession>A0ABP5BYT8</accession>
<evidence type="ECO:0008006" key="10">
    <source>
        <dbReference type="Google" id="ProtNLM"/>
    </source>
</evidence>
<dbReference type="Gene3D" id="3.90.180.10">
    <property type="entry name" value="Medium-chain alcohol dehydrogenases, catalytic domain"/>
    <property type="match status" value="1"/>
</dbReference>
<comment type="cofactor">
    <cofactor evidence="1">
        <name>Zn(2+)</name>
        <dbReference type="ChEBI" id="CHEBI:29105"/>
    </cofactor>
</comment>
<dbReference type="InterPro" id="IPR011032">
    <property type="entry name" value="GroES-like_sf"/>
</dbReference>
<evidence type="ECO:0000256" key="2">
    <source>
        <dbReference type="ARBA" id="ARBA00008072"/>
    </source>
</evidence>
<dbReference type="InterPro" id="IPR013149">
    <property type="entry name" value="ADH-like_C"/>
</dbReference>
<evidence type="ECO:0000259" key="7">
    <source>
        <dbReference type="Pfam" id="PF08240"/>
    </source>
</evidence>
<proteinExistence type="inferred from homology"/>
<dbReference type="Gene3D" id="3.40.50.720">
    <property type="entry name" value="NAD(P)-binding Rossmann-like Domain"/>
    <property type="match status" value="1"/>
</dbReference>
<keyword evidence="3" id="KW-0479">Metal-binding</keyword>
<keyword evidence="4" id="KW-0862">Zinc</keyword>
<evidence type="ECO:0000256" key="3">
    <source>
        <dbReference type="ARBA" id="ARBA00022723"/>
    </source>
</evidence>
<dbReference type="InterPro" id="IPR013154">
    <property type="entry name" value="ADH-like_N"/>
</dbReference>
<dbReference type="PANTHER" id="PTHR43350:SF17">
    <property type="entry name" value="NAD-DEPENDENT ALCOHOL DEHYDROGENASE"/>
    <property type="match status" value="1"/>
</dbReference>
<protein>
    <recommendedName>
        <fullName evidence="10">Alcohol dehydrogenase</fullName>
    </recommendedName>
</protein>
<dbReference type="EMBL" id="BAAANN010000008">
    <property type="protein sequence ID" value="GAA1953683.1"/>
    <property type="molecule type" value="Genomic_DNA"/>
</dbReference>
<evidence type="ECO:0000313" key="9">
    <source>
        <dbReference type="Proteomes" id="UP001501116"/>
    </source>
</evidence>
<reference evidence="9" key="1">
    <citation type="journal article" date="2019" name="Int. J. Syst. Evol. Microbiol.">
        <title>The Global Catalogue of Microorganisms (GCM) 10K type strain sequencing project: providing services to taxonomists for standard genome sequencing and annotation.</title>
        <authorList>
            <consortium name="The Broad Institute Genomics Platform"/>
            <consortium name="The Broad Institute Genome Sequencing Center for Infectious Disease"/>
            <person name="Wu L."/>
            <person name="Ma J."/>
        </authorList>
    </citation>
    <scope>NUCLEOTIDE SEQUENCE [LARGE SCALE GENOMIC DNA]</scope>
    <source>
        <strain evidence="9">JCM 14545</strain>
    </source>
</reference>
<feature type="domain" description="Alcohol dehydrogenase-like N-terminal" evidence="7">
    <location>
        <begin position="13"/>
        <end position="115"/>
    </location>
</feature>
<organism evidence="8 9">
    <name type="scientific">Amycolatopsis minnesotensis</name>
    <dbReference type="NCBI Taxonomy" id="337894"/>
    <lineage>
        <taxon>Bacteria</taxon>
        <taxon>Bacillati</taxon>
        <taxon>Actinomycetota</taxon>
        <taxon>Actinomycetes</taxon>
        <taxon>Pseudonocardiales</taxon>
        <taxon>Pseudonocardiaceae</taxon>
        <taxon>Amycolatopsis</taxon>
    </lineage>
</organism>
<evidence type="ECO:0000256" key="1">
    <source>
        <dbReference type="ARBA" id="ARBA00001947"/>
    </source>
</evidence>
<dbReference type="RefSeq" id="WP_344416725.1">
    <property type="nucleotide sequence ID" value="NZ_BAAANN010000008.1"/>
</dbReference>
<evidence type="ECO:0000256" key="5">
    <source>
        <dbReference type="ARBA" id="ARBA00023002"/>
    </source>
</evidence>
<name>A0ABP5BYT8_9PSEU</name>
<evidence type="ECO:0000313" key="8">
    <source>
        <dbReference type="EMBL" id="GAA1953683.1"/>
    </source>
</evidence>
<keyword evidence="5" id="KW-0560">Oxidoreductase</keyword>
<dbReference type="InterPro" id="IPR036291">
    <property type="entry name" value="NAD(P)-bd_dom_sf"/>
</dbReference>
<keyword evidence="9" id="KW-1185">Reference proteome</keyword>
<gene>
    <name evidence="8" type="ORF">GCM10009754_23680</name>
</gene>
<dbReference type="Pfam" id="PF00107">
    <property type="entry name" value="ADH_zinc_N"/>
    <property type="match status" value="1"/>
</dbReference>
<comment type="similarity">
    <text evidence="2">Belongs to the zinc-containing alcohol dehydrogenase family.</text>
</comment>
<dbReference type="Proteomes" id="UP001501116">
    <property type="component" value="Unassembled WGS sequence"/>
</dbReference>
<dbReference type="Pfam" id="PF08240">
    <property type="entry name" value="ADH_N"/>
    <property type="match status" value="1"/>
</dbReference>
<sequence length="330" mass="33623">MIDVLAAYVPAYTDAVARGERGPVPTPLVLGPGCVGRVVSVADDVFNVEPGDVVLDLALLNSGAETDPAEILIGWTGVGGRGATTGETAAMRKIWRDGTFAERALCPKETLMKLPGAESYPRPERLAFLGWLAVAGEGMKATGLQPGGTAAIIGATGQLGSAATLIALASGAGRVVAAGRDAEVLKRLGEWDSRVIPVAMTGSRSGDAAAIAEAAAGGVDVVLDALGAVPDAAPTMAGYDSLRSGGTMVLIGGVRQDLAVPYGDLMRRRRTLRGSWMSSPATALAMWRMVQSGVIDLAVIDVHTVGLDDPDGALELAAAMNGPAFVALVP</sequence>
<evidence type="ECO:0000256" key="4">
    <source>
        <dbReference type="ARBA" id="ARBA00022833"/>
    </source>
</evidence>
<dbReference type="SUPFAM" id="SSF50129">
    <property type="entry name" value="GroES-like"/>
    <property type="match status" value="1"/>
</dbReference>
<dbReference type="SUPFAM" id="SSF51735">
    <property type="entry name" value="NAD(P)-binding Rossmann-fold domains"/>
    <property type="match status" value="1"/>
</dbReference>